<dbReference type="InterPro" id="IPR000608">
    <property type="entry name" value="UBC"/>
</dbReference>
<proteinExistence type="predicted"/>
<dbReference type="SUPFAM" id="SSF54495">
    <property type="entry name" value="UBC-like"/>
    <property type="match status" value="1"/>
</dbReference>
<dbReference type="Proteomes" id="UP000000539">
    <property type="component" value="Chromosome 1"/>
</dbReference>
<evidence type="ECO:0000313" key="3">
    <source>
        <dbReference type="Proteomes" id="UP000000539"/>
    </source>
</evidence>
<reference evidence="2" key="2">
    <citation type="submission" date="2025-08" db="UniProtKB">
        <authorList>
            <consortium name="Ensembl"/>
        </authorList>
    </citation>
    <scope>IDENTIFICATION</scope>
    <source>
        <strain evidence="2">broiler</strain>
    </source>
</reference>
<evidence type="ECO:0000313" key="2">
    <source>
        <dbReference type="Ensembl" id="ENSGALP00010001732.1"/>
    </source>
</evidence>
<dbReference type="Ensembl" id="ENSGALT00010003275.1">
    <property type="protein sequence ID" value="ENSGALP00010001732.1"/>
    <property type="gene ID" value="ENSGALG00010001421.1"/>
</dbReference>
<accession>A0A8V0XB60</accession>
<feature type="domain" description="UBC core" evidence="1">
    <location>
        <begin position="1"/>
        <end position="74"/>
    </location>
</feature>
<name>A0A8V0XB60_CHICK</name>
<protein>
    <recommendedName>
        <fullName evidence="1">UBC core domain-containing protein</fullName>
    </recommendedName>
</protein>
<dbReference type="InterPro" id="IPR016135">
    <property type="entry name" value="UBQ-conjugating_enzyme/RWD"/>
</dbReference>
<keyword evidence="3" id="KW-1185">Reference proteome</keyword>
<sequence>MSNISNKRALPMAKDPMPYICAEPLPSNNGPEPEMTPFEGGYYHGNSIISKEFPFKPLSTYMITPNERFKLINN</sequence>
<reference evidence="2" key="1">
    <citation type="submission" date="2020-11" db="EMBL/GenBank/DDBJ databases">
        <title>Gallus gallus (Chicken) genome, bGalGal1, GRCg7b, maternal haplotype autosomes + Z &amp; W.</title>
        <authorList>
            <person name="Warren W."/>
            <person name="Formenti G."/>
            <person name="Fedrigo O."/>
            <person name="Haase B."/>
            <person name="Mountcastle J."/>
            <person name="Balacco J."/>
            <person name="Tracey A."/>
            <person name="Schneider V."/>
            <person name="Okimoto R."/>
            <person name="Cheng H."/>
            <person name="Hawken R."/>
            <person name="Howe K."/>
            <person name="Jarvis E.D."/>
        </authorList>
    </citation>
    <scope>NUCLEOTIDE SEQUENCE [LARGE SCALE GENOMIC DNA]</scope>
    <source>
        <strain evidence="2">Broiler</strain>
    </source>
</reference>
<dbReference type="AlphaFoldDB" id="A0A8V0XB60"/>
<organism evidence="2 3">
    <name type="scientific">Gallus gallus</name>
    <name type="common">Chicken</name>
    <dbReference type="NCBI Taxonomy" id="9031"/>
    <lineage>
        <taxon>Eukaryota</taxon>
        <taxon>Metazoa</taxon>
        <taxon>Chordata</taxon>
        <taxon>Craniata</taxon>
        <taxon>Vertebrata</taxon>
        <taxon>Euteleostomi</taxon>
        <taxon>Archelosauria</taxon>
        <taxon>Archosauria</taxon>
        <taxon>Dinosauria</taxon>
        <taxon>Saurischia</taxon>
        <taxon>Theropoda</taxon>
        <taxon>Coelurosauria</taxon>
        <taxon>Aves</taxon>
        <taxon>Neognathae</taxon>
        <taxon>Galloanserae</taxon>
        <taxon>Galliformes</taxon>
        <taxon>Phasianidae</taxon>
        <taxon>Phasianinae</taxon>
        <taxon>Gallus</taxon>
    </lineage>
</organism>
<dbReference type="PROSITE" id="PS50127">
    <property type="entry name" value="UBC_2"/>
    <property type="match status" value="1"/>
</dbReference>
<reference evidence="2" key="3">
    <citation type="submission" date="2025-09" db="UniProtKB">
        <authorList>
            <consortium name="Ensembl"/>
        </authorList>
    </citation>
    <scope>IDENTIFICATION</scope>
    <source>
        <strain evidence="2">broiler</strain>
    </source>
</reference>
<evidence type="ECO:0000259" key="1">
    <source>
        <dbReference type="PROSITE" id="PS50127"/>
    </source>
</evidence>
<dbReference type="Gene3D" id="3.10.110.10">
    <property type="entry name" value="Ubiquitin Conjugating Enzyme"/>
    <property type="match status" value="1"/>
</dbReference>